<accession>A0A0R2CFW3</accession>
<organism evidence="2 3">
    <name type="scientific">Liquorilactobacillus cacaonum DSM 21116</name>
    <dbReference type="NCBI Taxonomy" id="1423729"/>
    <lineage>
        <taxon>Bacteria</taxon>
        <taxon>Bacillati</taxon>
        <taxon>Bacillota</taxon>
        <taxon>Bacilli</taxon>
        <taxon>Lactobacillales</taxon>
        <taxon>Lactobacillaceae</taxon>
        <taxon>Liquorilactobacillus</taxon>
    </lineage>
</organism>
<dbReference type="RefSeq" id="WP_057829856.1">
    <property type="nucleotide sequence ID" value="NZ_AYZE01000017.1"/>
</dbReference>
<comment type="caution">
    <text evidence="2">The sequence shown here is derived from an EMBL/GenBank/DDBJ whole genome shotgun (WGS) entry which is preliminary data.</text>
</comment>
<dbReference type="AlphaFoldDB" id="A0A0R2CFW3"/>
<evidence type="ECO:0000313" key="3">
    <source>
        <dbReference type="Proteomes" id="UP000051131"/>
    </source>
</evidence>
<keyword evidence="3" id="KW-1185">Reference proteome</keyword>
<keyword evidence="1" id="KW-0472">Membrane</keyword>
<dbReference type="Pfam" id="PF07843">
    <property type="entry name" value="DUF1634"/>
    <property type="match status" value="1"/>
</dbReference>
<dbReference type="Proteomes" id="UP000051131">
    <property type="component" value="Unassembled WGS sequence"/>
</dbReference>
<sequence>MQVNKNNAAKEMAKIEITIGKIMRIGVLIAAIFMLLGIAILLITSNSGYSNNSFPTSIIAIIKGIASMKAYAFMMAGTFFLILTPVLRVIVSIYAFWKEKDMIYVYITSTVLLILFISFLIGHN</sequence>
<name>A0A0R2CFW3_9LACO</name>
<reference evidence="2 3" key="1">
    <citation type="journal article" date="2015" name="Genome Announc.">
        <title>Expanding the biotechnology potential of lactobacilli through comparative genomics of 213 strains and associated genera.</title>
        <authorList>
            <person name="Sun Z."/>
            <person name="Harris H.M."/>
            <person name="McCann A."/>
            <person name="Guo C."/>
            <person name="Argimon S."/>
            <person name="Zhang W."/>
            <person name="Yang X."/>
            <person name="Jeffery I.B."/>
            <person name="Cooney J.C."/>
            <person name="Kagawa T.F."/>
            <person name="Liu W."/>
            <person name="Song Y."/>
            <person name="Salvetti E."/>
            <person name="Wrobel A."/>
            <person name="Rasinkangas P."/>
            <person name="Parkhill J."/>
            <person name="Rea M.C."/>
            <person name="O'Sullivan O."/>
            <person name="Ritari J."/>
            <person name="Douillard F.P."/>
            <person name="Paul Ross R."/>
            <person name="Yang R."/>
            <person name="Briner A.E."/>
            <person name="Felis G.E."/>
            <person name="de Vos W.M."/>
            <person name="Barrangou R."/>
            <person name="Klaenhammer T.R."/>
            <person name="Caufield P.W."/>
            <person name="Cui Y."/>
            <person name="Zhang H."/>
            <person name="O'Toole P.W."/>
        </authorList>
    </citation>
    <scope>NUCLEOTIDE SEQUENCE [LARGE SCALE GENOMIC DNA]</scope>
    <source>
        <strain evidence="2 3">DSM 21116</strain>
    </source>
</reference>
<keyword evidence="1" id="KW-0812">Transmembrane</keyword>
<dbReference type="InterPro" id="IPR012861">
    <property type="entry name" value="DUF1634"/>
</dbReference>
<dbReference type="PATRIC" id="fig|1423729.3.peg.1853"/>
<dbReference type="EMBL" id="AYZE01000017">
    <property type="protein sequence ID" value="KRM90002.1"/>
    <property type="molecule type" value="Genomic_DNA"/>
</dbReference>
<dbReference type="OrthoDB" id="1682804at2"/>
<evidence type="ECO:0000256" key="1">
    <source>
        <dbReference type="SAM" id="Phobius"/>
    </source>
</evidence>
<feature type="transmembrane region" description="Helical" evidence="1">
    <location>
        <begin position="103"/>
        <end position="122"/>
    </location>
</feature>
<evidence type="ECO:0000313" key="2">
    <source>
        <dbReference type="EMBL" id="KRM90002.1"/>
    </source>
</evidence>
<protein>
    <recommendedName>
        <fullName evidence="4">Integral membrane protein</fullName>
    </recommendedName>
</protein>
<dbReference type="STRING" id="1423729.FC80_GL001825"/>
<keyword evidence="1" id="KW-1133">Transmembrane helix</keyword>
<evidence type="ECO:0008006" key="4">
    <source>
        <dbReference type="Google" id="ProtNLM"/>
    </source>
</evidence>
<gene>
    <name evidence="2" type="ORF">FC80_GL001825</name>
</gene>
<feature type="transmembrane region" description="Helical" evidence="1">
    <location>
        <begin position="73"/>
        <end position="97"/>
    </location>
</feature>
<feature type="transmembrane region" description="Helical" evidence="1">
    <location>
        <begin position="21"/>
        <end position="43"/>
    </location>
</feature>
<proteinExistence type="predicted"/>